<dbReference type="InterPro" id="IPR004378">
    <property type="entry name" value="F420H2_quin_Rdtase"/>
</dbReference>
<evidence type="ECO:0000313" key="4">
    <source>
        <dbReference type="Proteomes" id="UP000183810"/>
    </source>
</evidence>
<dbReference type="GO" id="GO:0070967">
    <property type="term" value="F:coenzyme F420 binding"/>
    <property type="evidence" value="ECO:0007669"/>
    <property type="project" value="TreeGrafter"/>
</dbReference>
<dbReference type="PANTHER" id="PTHR39428">
    <property type="entry name" value="F420H(2)-DEPENDENT QUINONE REDUCTASE RV1261C"/>
    <property type="match status" value="1"/>
</dbReference>
<accession>A0A1J0VKU8</accession>
<dbReference type="RefSeq" id="WP_071925656.1">
    <property type="nucleotide sequence ID" value="NZ_CP018082.1"/>
</dbReference>
<dbReference type="GO" id="GO:0005886">
    <property type="term" value="C:plasma membrane"/>
    <property type="evidence" value="ECO:0007669"/>
    <property type="project" value="TreeGrafter"/>
</dbReference>
<organism evidence="3 4">
    <name type="scientific">Nocardia mangyaensis</name>
    <dbReference type="NCBI Taxonomy" id="2213200"/>
    <lineage>
        <taxon>Bacteria</taxon>
        <taxon>Bacillati</taxon>
        <taxon>Actinomycetota</taxon>
        <taxon>Actinomycetes</taxon>
        <taxon>Mycobacteriales</taxon>
        <taxon>Nocardiaceae</taxon>
        <taxon>Nocardia</taxon>
    </lineage>
</organism>
<dbReference type="Proteomes" id="UP000183810">
    <property type="component" value="Chromosome"/>
</dbReference>
<evidence type="ECO:0000256" key="2">
    <source>
        <dbReference type="ARBA" id="ARBA00049106"/>
    </source>
</evidence>
<dbReference type="PANTHER" id="PTHR39428:SF1">
    <property type="entry name" value="F420H(2)-DEPENDENT QUINONE REDUCTASE RV1261C"/>
    <property type="match status" value="1"/>
</dbReference>
<dbReference type="InterPro" id="IPR012349">
    <property type="entry name" value="Split_barrel_FMN-bd"/>
</dbReference>
<name>A0A1J0VKU8_9NOCA</name>
<protein>
    <submittedName>
        <fullName evidence="3">Nitroreductase</fullName>
    </submittedName>
</protein>
<dbReference type="KEGG" id="nsl:BOX37_00050"/>
<dbReference type="EMBL" id="CP018082">
    <property type="protein sequence ID" value="APE32638.1"/>
    <property type="molecule type" value="Genomic_DNA"/>
</dbReference>
<dbReference type="NCBIfam" id="TIGR00026">
    <property type="entry name" value="hi_GC_TIGR00026"/>
    <property type="match status" value="1"/>
</dbReference>
<proteinExistence type="inferred from homology"/>
<dbReference type="GO" id="GO:0016491">
    <property type="term" value="F:oxidoreductase activity"/>
    <property type="evidence" value="ECO:0007669"/>
    <property type="project" value="InterPro"/>
</dbReference>
<gene>
    <name evidence="3" type="ORF">BOX37_00050</name>
</gene>
<dbReference type="OrthoDB" id="8225825at2"/>
<comment type="similarity">
    <text evidence="1">Belongs to the F420H(2)-dependent quinone reductase family.</text>
</comment>
<comment type="catalytic activity">
    <reaction evidence="2">
        <text>oxidized coenzyme F420-(gamma-L-Glu)(n) + a quinol + H(+) = reduced coenzyme F420-(gamma-L-Glu)(n) + a quinone</text>
        <dbReference type="Rhea" id="RHEA:39663"/>
        <dbReference type="Rhea" id="RHEA-COMP:12939"/>
        <dbReference type="Rhea" id="RHEA-COMP:14378"/>
        <dbReference type="ChEBI" id="CHEBI:15378"/>
        <dbReference type="ChEBI" id="CHEBI:24646"/>
        <dbReference type="ChEBI" id="CHEBI:132124"/>
        <dbReference type="ChEBI" id="CHEBI:133980"/>
        <dbReference type="ChEBI" id="CHEBI:139511"/>
    </reaction>
</comment>
<sequence>MTDSKSGFSALSLWFQRKMNERTVTKMRRKGSGKMMGMDVLILHTVGRRSGQQRQSPVSWFADGDAARLIVASGGGGRNPDWCANLLAHPDQVAIELPGSPAVAVSAHKLAGADRDRAWAQITTAQPRYEKYQRKSDREYPVIRLTEK</sequence>
<dbReference type="Gene3D" id="2.30.110.10">
    <property type="entry name" value="Electron Transport, Fmn-binding Protein, Chain A"/>
    <property type="match status" value="1"/>
</dbReference>
<evidence type="ECO:0000256" key="1">
    <source>
        <dbReference type="ARBA" id="ARBA00008710"/>
    </source>
</evidence>
<reference evidence="3" key="1">
    <citation type="submission" date="2016-11" db="EMBL/GenBank/DDBJ databases">
        <authorList>
            <person name="Jaros S."/>
            <person name="Januszkiewicz K."/>
            <person name="Wedrychowicz H."/>
        </authorList>
    </citation>
    <scope>NUCLEOTIDE SEQUENCE [LARGE SCALE GENOMIC DNA]</scope>
    <source>
        <strain evidence="3">Y48</strain>
    </source>
</reference>
<dbReference type="Pfam" id="PF04075">
    <property type="entry name" value="F420H2_quin_red"/>
    <property type="match status" value="1"/>
</dbReference>
<evidence type="ECO:0000313" key="3">
    <source>
        <dbReference type="EMBL" id="APE32638.1"/>
    </source>
</evidence>
<dbReference type="AlphaFoldDB" id="A0A1J0VKU8"/>
<keyword evidence="4" id="KW-1185">Reference proteome</keyword>